<gene>
    <name evidence="4" type="ORF">IZO911_LOCUS28894</name>
    <name evidence="5" type="ORF">KXQ929_LOCUS8570</name>
</gene>
<evidence type="ECO:0000256" key="2">
    <source>
        <dbReference type="RuleBase" id="RU367113"/>
    </source>
</evidence>
<dbReference type="GO" id="GO:0003723">
    <property type="term" value="F:RNA binding"/>
    <property type="evidence" value="ECO:0007669"/>
    <property type="project" value="UniProtKB-KW"/>
</dbReference>
<keyword evidence="2" id="KW-0547">Nucleotide-binding</keyword>
<comment type="similarity">
    <text evidence="1 2">Belongs to the DXO/Dom3Z family.</text>
</comment>
<dbReference type="InterPro" id="IPR013961">
    <property type="entry name" value="RAI1"/>
</dbReference>
<feature type="domain" description="RAI1-like" evidence="3">
    <location>
        <begin position="136"/>
        <end position="371"/>
    </location>
</feature>
<dbReference type="Proteomes" id="UP000663868">
    <property type="component" value="Unassembled WGS sequence"/>
</dbReference>
<dbReference type="GO" id="GO:0000166">
    <property type="term" value="F:nucleotide binding"/>
    <property type="evidence" value="ECO:0007669"/>
    <property type="project" value="UniProtKB-KW"/>
</dbReference>
<dbReference type="InterPro" id="IPR039039">
    <property type="entry name" value="RAI1-like_fam"/>
</dbReference>
<dbReference type="GO" id="GO:0005634">
    <property type="term" value="C:nucleus"/>
    <property type="evidence" value="ECO:0007669"/>
    <property type="project" value="UniProtKB-SubCell"/>
</dbReference>
<protein>
    <recommendedName>
        <fullName evidence="2">Decapping nuclease</fullName>
        <ecNumber evidence="2">3.6.1.-</ecNumber>
    </recommendedName>
</protein>
<accession>A0A814WRZ7</accession>
<proteinExistence type="inferred from homology"/>
<dbReference type="GO" id="GO:0004518">
    <property type="term" value="F:nuclease activity"/>
    <property type="evidence" value="ECO:0007669"/>
    <property type="project" value="UniProtKB-KW"/>
</dbReference>
<dbReference type="GO" id="GO:0110155">
    <property type="term" value="P:NAD-cap decapping"/>
    <property type="evidence" value="ECO:0007669"/>
    <property type="project" value="TreeGrafter"/>
</dbReference>
<keyword evidence="2" id="KW-0378">Hydrolase</keyword>
<evidence type="ECO:0000313" key="5">
    <source>
        <dbReference type="EMBL" id="CAF3664893.1"/>
    </source>
</evidence>
<dbReference type="PANTHER" id="PTHR12395:SF9">
    <property type="entry name" value="DECAPPING AND EXORIBONUCLEASE PROTEIN"/>
    <property type="match status" value="1"/>
</dbReference>
<keyword evidence="2" id="KW-0540">Nuclease</keyword>
<evidence type="ECO:0000313" key="4">
    <source>
        <dbReference type="EMBL" id="CAF1205988.1"/>
    </source>
</evidence>
<dbReference type="EMBL" id="CAJNOE010000418">
    <property type="protein sequence ID" value="CAF1205988.1"/>
    <property type="molecule type" value="Genomic_DNA"/>
</dbReference>
<name>A0A814WRZ7_9BILA</name>
<sequence length="381" mass="44130">MSITTAPDYDSKKPYRPKIRMHNPPIPEAILNRCVLIKKFQSNQNEINEEVDPMGLINKYKPHILNRFNVNRYLPDDHRAIQSYRDVLTIPAEQVPIFSAPQLNTLFPALPPNEIPQPKYSSLLPILIPAQAADIDFYQYDIVSERNSLLKIASTHKECIVGVVRCGKTLFLRRYDRRRANQNDAGYQFERMCTPGYDLEVEYKYLIEGYIGNFQTLITAQVHSVSEDDGLPIELKCPELKCSRSNCPQLKCPELKCLEGDGKLHLDEKWLQMFLGGVEKLKVGLRSGGRSAQLLQIVPYDAANMVDVNIKINVLRYLNQVLLFLQDNVQEARSYLLCRYRHDESSRDMDLFLYEVTDREDMQTLEFVPNWMLKKLQIRNT</sequence>
<organism evidence="4 6">
    <name type="scientific">Adineta steineri</name>
    <dbReference type="NCBI Taxonomy" id="433720"/>
    <lineage>
        <taxon>Eukaryota</taxon>
        <taxon>Metazoa</taxon>
        <taxon>Spiralia</taxon>
        <taxon>Gnathifera</taxon>
        <taxon>Rotifera</taxon>
        <taxon>Eurotatoria</taxon>
        <taxon>Bdelloidea</taxon>
        <taxon>Adinetida</taxon>
        <taxon>Adinetidae</taxon>
        <taxon>Adineta</taxon>
    </lineage>
</organism>
<dbReference type="EMBL" id="CAJOBB010000374">
    <property type="protein sequence ID" value="CAF3664893.1"/>
    <property type="molecule type" value="Genomic_DNA"/>
</dbReference>
<comment type="subcellular location">
    <subcellularLocation>
        <location evidence="2">Nucleus</location>
    </subcellularLocation>
</comment>
<evidence type="ECO:0000313" key="6">
    <source>
        <dbReference type="Proteomes" id="UP000663860"/>
    </source>
</evidence>
<keyword evidence="2" id="KW-0694">RNA-binding</keyword>
<dbReference type="Proteomes" id="UP000663860">
    <property type="component" value="Unassembled WGS sequence"/>
</dbReference>
<dbReference type="PANTHER" id="PTHR12395">
    <property type="entry name" value="DOM-3 RELATED"/>
    <property type="match status" value="1"/>
</dbReference>
<dbReference type="AlphaFoldDB" id="A0A814WRZ7"/>
<dbReference type="EC" id="3.6.1.-" evidence="2"/>
<comment type="function">
    <text evidence="2">Decapping enzyme for NAD-capped RNAs: specifically hydrolyzes the nicotinamide adenine dinucleotide (NAD) cap from a subset of RNAs by removing the entire NAD moiety from the 5'-end of an NAD-capped RNA.</text>
</comment>
<dbReference type="GO" id="GO:0000956">
    <property type="term" value="P:nuclear-transcribed mRNA catabolic process"/>
    <property type="evidence" value="ECO:0007669"/>
    <property type="project" value="TreeGrafter"/>
</dbReference>
<evidence type="ECO:0000259" key="3">
    <source>
        <dbReference type="Pfam" id="PF08652"/>
    </source>
</evidence>
<dbReference type="GO" id="GO:0034353">
    <property type="term" value="F:mRNA 5'-diphosphatase activity"/>
    <property type="evidence" value="ECO:0007669"/>
    <property type="project" value="TreeGrafter"/>
</dbReference>
<dbReference type="GO" id="GO:0046872">
    <property type="term" value="F:metal ion binding"/>
    <property type="evidence" value="ECO:0007669"/>
    <property type="project" value="UniProtKB-KW"/>
</dbReference>
<evidence type="ECO:0000256" key="1">
    <source>
        <dbReference type="ARBA" id="ARBA00006562"/>
    </source>
</evidence>
<dbReference type="Pfam" id="PF08652">
    <property type="entry name" value="RAI1"/>
    <property type="match status" value="1"/>
</dbReference>
<comment type="caution">
    <text evidence="4">The sequence shown here is derived from an EMBL/GenBank/DDBJ whole genome shotgun (WGS) entry which is preliminary data.</text>
</comment>
<comment type="cofactor">
    <cofactor evidence="2">
        <name>a divalent metal cation</name>
        <dbReference type="ChEBI" id="CHEBI:60240"/>
    </cofactor>
</comment>
<dbReference type="GO" id="GO:0005829">
    <property type="term" value="C:cytosol"/>
    <property type="evidence" value="ECO:0007669"/>
    <property type="project" value="TreeGrafter"/>
</dbReference>
<keyword evidence="2" id="KW-0539">Nucleus</keyword>
<reference evidence="4" key="1">
    <citation type="submission" date="2021-02" db="EMBL/GenBank/DDBJ databases">
        <authorList>
            <person name="Nowell W R."/>
        </authorList>
    </citation>
    <scope>NUCLEOTIDE SEQUENCE</scope>
</reference>
<keyword evidence="2" id="KW-0479">Metal-binding</keyword>